<reference evidence="6" key="1">
    <citation type="submission" date="2024-06" db="EMBL/GenBank/DDBJ databases">
        <title>Caulobacter inopinatus, sp. nov.</title>
        <authorList>
            <person name="Donachie S.P."/>
        </authorList>
    </citation>
    <scope>NUCLEOTIDE SEQUENCE</scope>
    <source>
        <strain evidence="6">73W</strain>
    </source>
</reference>
<dbReference type="InterPro" id="IPR036388">
    <property type="entry name" value="WH-like_DNA-bd_sf"/>
</dbReference>
<dbReference type="InterPro" id="IPR001387">
    <property type="entry name" value="Cro/C1-type_HTH"/>
</dbReference>
<dbReference type="EMBL" id="CP158375">
    <property type="protein sequence ID" value="XDO98303.1"/>
    <property type="molecule type" value="Genomic_DNA"/>
</dbReference>
<organism evidence="6">
    <name type="scientific">Caulobacter sp. 73W</name>
    <dbReference type="NCBI Taxonomy" id="3161137"/>
    <lineage>
        <taxon>Bacteria</taxon>
        <taxon>Pseudomonadati</taxon>
        <taxon>Pseudomonadota</taxon>
        <taxon>Alphaproteobacteria</taxon>
        <taxon>Caulobacterales</taxon>
        <taxon>Caulobacteraceae</taxon>
        <taxon>Caulobacter</taxon>
    </lineage>
</organism>
<dbReference type="InterPro" id="IPR007627">
    <property type="entry name" value="RNA_pol_sigma70_r2"/>
</dbReference>
<dbReference type="Pfam" id="PF04542">
    <property type="entry name" value="Sigma70_r2"/>
    <property type="match status" value="1"/>
</dbReference>
<dbReference type="SUPFAM" id="SSF88659">
    <property type="entry name" value="Sigma3 and sigma4 domains of RNA polymerase sigma factors"/>
    <property type="match status" value="1"/>
</dbReference>
<evidence type="ECO:0000256" key="2">
    <source>
        <dbReference type="ARBA" id="ARBA00023015"/>
    </source>
</evidence>
<gene>
    <name evidence="6" type="ORF">ABOZ73_07780</name>
</gene>
<keyword evidence="2" id="KW-0805">Transcription regulation</keyword>
<dbReference type="AlphaFoldDB" id="A0AB39KYE7"/>
<dbReference type="InterPro" id="IPR014284">
    <property type="entry name" value="RNA_pol_sigma-70_dom"/>
</dbReference>
<keyword evidence="3" id="KW-0731">Sigma factor</keyword>
<dbReference type="InterPro" id="IPR013325">
    <property type="entry name" value="RNA_pol_sigma_r2"/>
</dbReference>
<dbReference type="Gene3D" id="1.10.1740.10">
    <property type="match status" value="1"/>
</dbReference>
<protein>
    <submittedName>
        <fullName evidence="6">Sigma-70 family RNA polymerase sigma factor</fullName>
    </submittedName>
</protein>
<dbReference type="SUPFAM" id="SSF88946">
    <property type="entry name" value="Sigma2 domain of RNA polymerase sigma factors"/>
    <property type="match status" value="1"/>
</dbReference>
<evidence type="ECO:0000256" key="1">
    <source>
        <dbReference type="ARBA" id="ARBA00010641"/>
    </source>
</evidence>
<name>A0AB39KYE7_9CAUL</name>
<dbReference type="NCBIfam" id="TIGR02937">
    <property type="entry name" value="sigma70-ECF"/>
    <property type="match status" value="1"/>
</dbReference>
<dbReference type="RefSeq" id="WP_369062096.1">
    <property type="nucleotide sequence ID" value="NZ_CP158375.1"/>
</dbReference>
<dbReference type="Gene3D" id="1.10.10.10">
    <property type="entry name" value="Winged helix-like DNA-binding domain superfamily/Winged helix DNA-binding domain"/>
    <property type="match status" value="1"/>
</dbReference>
<evidence type="ECO:0000313" key="6">
    <source>
        <dbReference type="EMBL" id="XDO98303.1"/>
    </source>
</evidence>
<comment type="similarity">
    <text evidence="1">Belongs to the sigma-70 factor family. ECF subfamily.</text>
</comment>
<dbReference type="PROSITE" id="PS50943">
    <property type="entry name" value="HTH_CROC1"/>
    <property type="match status" value="1"/>
</dbReference>
<dbReference type="Pfam" id="PF08281">
    <property type="entry name" value="Sigma70_r4_2"/>
    <property type="match status" value="1"/>
</dbReference>
<sequence>MSEQSRRIVEWVAVEVLPHEGAVRAWLRRAFKDRAEVDDVIQEAYCRLSTLADVSHITNPRAYLFSTARNIVLEQMRRARVVRLDTLTEIETANIVDEEPSPERITAGRRELARVKALMDALPVRCRTILQLRKIHGLSQREIALRLGVSENVVENDAARGLRMITKALAQADQTRAKPIEYNQHEPVRERH</sequence>
<evidence type="ECO:0000259" key="5">
    <source>
        <dbReference type="PROSITE" id="PS50943"/>
    </source>
</evidence>
<dbReference type="InterPro" id="IPR039425">
    <property type="entry name" value="RNA_pol_sigma-70-like"/>
</dbReference>
<dbReference type="InterPro" id="IPR013249">
    <property type="entry name" value="RNA_pol_sigma70_r4_t2"/>
</dbReference>
<dbReference type="PANTHER" id="PTHR43133:SF63">
    <property type="entry name" value="RNA POLYMERASE SIGMA FACTOR FECI-RELATED"/>
    <property type="match status" value="1"/>
</dbReference>
<accession>A0AB39KYE7</accession>
<feature type="domain" description="HTH cro/C1-type" evidence="5">
    <location>
        <begin position="129"/>
        <end position="150"/>
    </location>
</feature>
<dbReference type="GO" id="GO:0003677">
    <property type="term" value="F:DNA binding"/>
    <property type="evidence" value="ECO:0007669"/>
    <property type="project" value="InterPro"/>
</dbReference>
<keyword evidence="4" id="KW-0804">Transcription</keyword>
<dbReference type="GO" id="GO:0006352">
    <property type="term" value="P:DNA-templated transcription initiation"/>
    <property type="evidence" value="ECO:0007669"/>
    <property type="project" value="InterPro"/>
</dbReference>
<evidence type="ECO:0000256" key="3">
    <source>
        <dbReference type="ARBA" id="ARBA00023082"/>
    </source>
</evidence>
<dbReference type="PANTHER" id="PTHR43133">
    <property type="entry name" value="RNA POLYMERASE ECF-TYPE SIGMA FACTO"/>
    <property type="match status" value="1"/>
</dbReference>
<dbReference type="InterPro" id="IPR013324">
    <property type="entry name" value="RNA_pol_sigma_r3/r4-like"/>
</dbReference>
<proteinExistence type="inferred from homology"/>
<dbReference type="GO" id="GO:0016987">
    <property type="term" value="F:sigma factor activity"/>
    <property type="evidence" value="ECO:0007669"/>
    <property type="project" value="UniProtKB-KW"/>
</dbReference>
<evidence type="ECO:0000256" key="4">
    <source>
        <dbReference type="ARBA" id="ARBA00023163"/>
    </source>
</evidence>